<evidence type="ECO:0008006" key="5">
    <source>
        <dbReference type="Google" id="ProtNLM"/>
    </source>
</evidence>
<dbReference type="Proteomes" id="UP000070409">
    <property type="component" value="Unassembled WGS sequence"/>
</dbReference>
<name>A0A137ZJY7_9ACTN</name>
<dbReference type="EMBL" id="LSRE01000012">
    <property type="protein sequence ID" value="KXO98457.1"/>
    <property type="molecule type" value="Genomic_DNA"/>
</dbReference>
<feature type="compositionally biased region" description="Pro residues" evidence="1">
    <location>
        <begin position="349"/>
        <end position="358"/>
    </location>
</feature>
<proteinExistence type="predicted"/>
<reference evidence="3 4" key="1">
    <citation type="submission" date="2016-02" db="EMBL/GenBank/DDBJ databases">
        <authorList>
            <person name="Teng J.L."/>
            <person name="Tang Y."/>
            <person name="Huang Y."/>
            <person name="Guo F."/>
            <person name="Wei W."/>
            <person name="Chen J.H."/>
            <person name="Wong S.Y."/>
            <person name="Lau S.K."/>
            <person name="Woo P.C."/>
        </authorList>
    </citation>
    <scope>NUCLEOTIDE SEQUENCE [LARGE SCALE GENOMIC DNA]</scope>
    <source>
        <strain evidence="3 4">JCM 13375</strain>
    </source>
</reference>
<evidence type="ECO:0000313" key="4">
    <source>
        <dbReference type="Proteomes" id="UP000070409"/>
    </source>
</evidence>
<feature type="transmembrane region" description="Helical" evidence="2">
    <location>
        <begin position="163"/>
        <end position="190"/>
    </location>
</feature>
<evidence type="ECO:0000256" key="1">
    <source>
        <dbReference type="SAM" id="MobiDB-lite"/>
    </source>
</evidence>
<protein>
    <recommendedName>
        <fullName evidence="5">Glycerophosphoryl diester phosphodiesterase membrane domain-containing protein</fullName>
    </recommendedName>
</protein>
<keyword evidence="4" id="KW-1185">Reference proteome</keyword>
<feature type="transmembrane region" description="Helical" evidence="2">
    <location>
        <begin position="238"/>
        <end position="258"/>
    </location>
</feature>
<gene>
    <name evidence="3" type="ORF">AXK61_02315</name>
</gene>
<sequence length="381" mass="40453">MSGPRRLTIKQLVVGTFQILGRTWPFILASAAVYVLAVGALTLVLYLMMTAISNSFSSADSFDDMGSVMTTILTVLVVGWFVMIVVNGVLDAPWIGIVAVATDVTIRAARRPAAREVAGLIRRRFVPLATVFVIMLLVVGFLPIVAGLLLMNMPSVMLMSEGTLVLLGLLYIVVIVSIVIVMEFAPWAVLFEGKGVIAAFARSATLARKAVLQLIALHLIWAFVGAPLMMIGMELPSVLGGILLFAAGLFVAMCYLTCQGLVYADIRAVEQGHSLVLRFATPPIPVARAWAEVRELVGAGTPAAGAAPVAPRPAPSRPGPAPQVASAPGASPASPFARPWPGAAFRPAPGWPSPPSGWAPPANWRPDPAWPPAPVDWRFWE</sequence>
<accession>A0A137ZJY7</accession>
<organism evidence="3 4">
    <name type="scientific">Tsukamurella pseudospumae</name>
    <dbReference type="NCBI Taxonomy" id="239498"/>
    <lineage>
        <taxon>Bacteria</taxon>
        <taxon>Bacillati</taxon>
        <taxon>Actinomycetota</taxon>
        <taxon>Actinomycetes</taxon>
        <taxon>Mycobacteriales</taxon>
        <taxon>Tsukamurellaceae</taxon>
        <taxon>Tsukamurella</taxon>
    </lineage>
</organism>
<feature type="compositionally biased region" description="Low complexity" evidence="1">
    <location>
        <begin position="322"/>
        <end position="337"/>
    </location>
</feature>
<feature type="transmembrane region" description="Helical" evidence="2">
    <location>
        <begin position="129"/>
        <end position="151"/>
    </location>
</feature>
<keyword evidence="2" id="KW-0472">Membrane</keyword>
<feature type="transmembrane region" description="Helical" evidence="2">
    <location>
        <begin position="211"/>
        <end position="232"/>
    </location>
</feature>
<keyword evidence="2" id="KW-0812">Transmembrane</keyword>
<evidence type="ECO:0000256" key="2">
    <source>
        <dbReference type="SAM" id="Phobius"/>
    </source>
</evidence>
<keyword evidence="2" id="KW-1133">Transmembrane helix</keyword>
<feature type="transmembrane region" description="Helical" evidence="2">
    <location>
        <begin position="26"/>
        <end position="47"/>
    </location>
</feature>
<feature type="region of interest" description="Disordered" evidence="1">
    <location>
        <begin position="304"/>
        <end position="381"/>
    </location>
</feature>
<evidence type="ECO:0000313" key="3">
    <source>
        <dbReference type="EMBL" id="KXO98457.1"/>
    </source>
</evidence>
<feature type="compositionally biased region" description="Pro residues" evidence="1">
    <location>
        <begin position="310"/>
        <end position="321"/>
    </location>
</feature>
<comment type="caution">
    <text evidence="3">The sequence shown here is derived from an EMBL/GenBank/DDBJ whole genome shotgun (WGS) entry which is preliminary data.</text>
</comment>
<feature type="transmembrane region" description="Helical" evidence="2">
    <location>
        <begin position="68"/>
        <end position="86"/>
    </location>
</feature>